<proteinExistence type="predicted"/>
<accession>A0A157SG87</accession>
<evidence type="ECO:0008006" key="4">
    <source>
        <dbReference type="Google" id="ProtNLM"/>
    </source>
</evidence>
<feature type="signal peptide" evidence="1">
    <location>
        <begin position="1"/>
        <end position="23"/>
    </location>
</feature>
<dbReference type="EMBL" id="FKIF01000006">
    <property type="protein sequence ID" value="SAI69445.1"/>
    <property type="molecule type" value="Genomic_DNA"/>
</dbReference>
<reference evidence="2 3" key="1">
    <citation type="submission" date="2016-04" db="EMBL/GenBank/DDBJ databases">
        <authorList>
            <consortium name="Pathogen Informatics"/>
        </authorList>
    </citation>
    <scope>NUCLEOTIDE SEQUENCE [LARGE SCALE GENOMIC DNA]</scope>
    <source>
        <strain evidence="2 3">H050680373</strain>
    </source>
</reference>
<feature type="chain" id="PRO_5007616251" description="Lipoprotein" evidence="1">
    <location>
        <begin position="24"/>
        <end position="257"/>
    </location>
</feature>
<dbReference type="OrthoDB" id="1491713at2"/>
<gene>
    <name evidence="2" type="ORF">SAMEA3906486_02498</name>
</gene>
<evidence type="ECO:0000256" key="1">
    <source>
        <dbReference type="SAM" id="SignalP"/>
    </source>
</evidence>
<dbReference type="AlphaFoldDB" id="A0A157SG87"/>
<dbReference type="RefSeq" id="WP_066127413.1">
    <property type="nucleotide sequence ID" value="NZ_FKIF01000006.1"/>
</dbReference>
<keyword evidence="3" id="KW-1185">Reference proteome</keyword>
<sequence>MAATRLLLLAALSLILTPALSHAQGLPAAEHYVGIARTDDGREAYREAHWVTRADGRQSRLVLYLCPDGRPFARKWVRGPLGGSTPDFALEDARDGYLEGARAGTVYTRDNATAQQESARVSAPADAVIDAGFDDYLRTHWDALSNGGAIHFLVPGRHAFLPLRIRAEDGQLDGVPVRRFHLRLDAWYGFAAPKLEVAYRVADRRLLRFTGIGSLRDGNGGSQAVRIDFPDKLRAPAPTRQDIDAAATQPLVSRCTQ</sequence>
<dbReference type="STRING" id="288768.SAMEA3906486_02498"/>
<evidence type="ECO:0000313" key="3">
    <source>
        <dbReference type="Proteomes" id="UP000076848"/>
    </source>
</evidence>
<dbReference type="Proteomes" id="UP000076848">
    <property type="component" value="Unassembled WGS sequence"/>
</dbReference>
<evidence type="ECO:0000313" key="2">
    <source>
        <dbReference type="EMBL" id="SAI69445.1"/>
    </source>
</evidence>
<name>A0A157SG87_9BORD</name>
<organism evidence="2 3">
    <name type="scientific">Bordetella ansorpii</name>
    <dbReference type="NCBI Taxonomy" id="288768"/>
    <lineage>
        <taxon>Bacteria</taxon>
        <taxon>Pseudomonadati</taxon>
        <taxon>Pseudomonadota</taxon>
        <taxon>Betaproteobacteria</taxon>
        <taxon>Burkholderiales</taxon>
        <taxon>Alcaligenaceae</taxon>
        <taxon>Bordetella</taxon>
    </lineage>
</organism>
<protein>
    <recommendedName>
        <fullName evidence="4">Lipoprotein</fullName>
    </recommendedName>
</protein>
<keyword evidence="1" id="KW-0732">Signal</keyword>